<feature type="compositionally biased region" description="Low complexity" evidence="1">
    <location>
        <begin position="42"/>
        <end position="52"/>
    </location>
</feature>
<keyword evidence="3" id="KW-1185">Reference proteome</keyword>
<comment type="caution">
    <text evidence="2">The sequence shown here is derived from an EMBL/GenBank/DDBJ whole genome shotgun (WGS) entry which is preliminary data.</text>
</comment>
<evidence type="ECO:0000256" key="1">
    <source>
        <dbReference type="SAM" id="MobiDB-lite"/>
    </source>
</evidence>
<proteinExistence type="predicted"/>
<evidence type="ECO:0000313" key="2">
    <source>
        <dbReference type="EMBL" id="MBC5991728.1"/>
    </source>
</evidence>
<sequence length="222" mass="24302">MAGLQADQLNSEFLKNFISETVYVVDGDMPVSVPDAPKEELVATPATPAPVADQNKPEPVAPPDAPVPPAQQKPKPTPSLPKIPKQDVTPTTGKYKTIGENRKGVVILVTLPEEQFVKLPQLEFLNKILGAIGLKPTDVAYLNNVSGAIAKFEDMQQELEVNYIISFASRLDTDLPHDKFTLYNPVMVGSVPVLFSQALAILEHDIEHKKQLWGALQKVFSK</sequence>
<evidence type="ECO:0000313" key="3">
    <source>
        <dbReference type="Proteomes" id="UP000603640"/>
    </source>
</evidence>
<organism evidence="2 3">
    <name type="scientific">Pontibacter cellulosilyticus</name>
    <dbReference type="NCBI Taxonomy" id="1720253"/>
    <lineage>
        <taxon>Bacteria</taxon>
        <taxon>Pseudomonadati</taxon>
        <taxon>Bacteroidota</taxon>
        <taxon>Cytophagia</taxon>
        <taxon>Cytophagales</taxon>
        <taxon>Hymenobacteraceae</taxon>
        <taxon>Pontibacter</taxon>
    </lineage>
</organism>
<gene>
    <name evidence="2" type="ORF">H8S84_02640</name>
</gene>
<dbReference type="Proteomes" id="UP000603640">
    <property type="component" value="Unassembled WGS sequence"/>
</dbReference>
<dbReference type="AlphaFoldDB" id="A0A923N3T5"/>
<name>A0A923N3T5_9BACT</name>
<feature type="compositionally biased region" description="Pro residues" evidence="1">
    <location>
        <begin position="59"/>
        <end position="81"/>
    </location>
</feature>
<reference evidence="2" key="1">
    <citation type="submission" date="2020-08" db="EMBL/GenBank/DDBJ databases">
        <title>Pontibacter sp. SD6 16S ribosomal RNA gene Genome sequencing and assembly.</title>
        <authorList>
            <person name="Kang M."/>
        </authorList>
    </citation>
    <scope>NUCLEOTIDE SEQUENCE</scope>
    <source>
        <strain evidence="2">SD6</strain>
    </source>
</reference>
<protein>
    <submittedName>
        <fullName evidence="2">Uncharacterized protein</fullName>
    </submittedName>
</protein>
<accession>A0A923N3T5</accession>
<dbReference type="RefSeq" id="WP_187065717.1">
    <property type="nucleotide sequence ID" value="NZ_JACRVF010000001.1"/>
</dbReference>
<dbReference type="EMBL" id="JACRVF010000001">
    <property type="protein sequence ID" value="MBC5991728.1"/>
    <property type="molecule type" value="Genomic_DNA"/>
</dbReference>
<feature type="region of interest" description="Disordered" evidence="1">
    <location>
        <begin position="28"/>
        <end position="95"/>
    </location>
</feature>